<evidence type="ECO:0000313" key="3">
    <source>
        <dbReference type="EMBL" id="SLM29954.1"/>
    </source>
</evidence>
<dbReference type="GO" id="GO:0016747">
    <property type="term" value="F:acyltransferase activity, transferring groups other than amino-acyl groups"/>
    <property type="evidence" value="ECO:0007669"/>
    <property type="project" value="InterPro"/>
</dbReference>
<feature type="domain" description="Acyltransferase 3" evidence="2">
    <location>
        <begin position="26"/>
        <end position="393"/>
    </location>
</feature>
<name>A0A1W1HBT6_9BACT</name>
<dbReference type="EMBL" id="FWEV01000117">
    <property type="protein sequence ID" value="SLM29954.1"/>
    <property type="molecule type" value="Genomic_DNA"/>
</dbReference>
<feature type="transmembrane region" description="Helical" evidence="1">
    <location>
        <begin position="277"/>
        <end position="299"/>
    </location>
</feature>
<feature type="transmembrane region" description="Helical" evidence="1">
    <location>
        <begin position="74"/>
        <end position="94"/>
    </location>
</feature>
<feature type="transmembrane region" description="Helical" evidence="1">
    <location>
        <begin position="124"/>
        <end position="142"/>
    </location>
</feature>
<keyword evidence="1" id="KW-1133">Transmembrane helix</keyword>
<proteinExistence type="predicted"/>
<reference evidence="3 4" key="1">
    <citation type="submission" date="2017-03" db="EMBL/GenBank/DDBJ databases">
        <authorList>
            <person name="Afonso C.L."/>
            <person name="Miller P.J."/>
            <person name="Scott M.A."/>
            <person name="Spackman E."/>
            <person name="Goraichik I."/>
            <person name="Dimitrov K.M."/>
            <person name="Suarez D.L."/>
            <person name="Swayne D.E."/>
        </authorList>
    </citation>
    <scope>NUCLEOTIDE SEQUENCE [LARGE SCALE GENOMIC DNA]</scope>
    <source>
        <strain evidence="3">PRJEB14757</strain>
    </source>
</reference>
<protein>
    <recommendedName>
        <fullName evidence="2">Acyltransferase 3 domain-containing protein</fullName>
    </recommendedName>
</protein>
<dbReference type="Proteomes" id="UP000191931">
    <property type="component" value="Unassembled WGS sequence"/>
</dbReference>
<organism evidence="3 4">
    <name type="scientific">Desulfamplus magnetovallimortis</name>
    <dbReference type="NCBI Taxonomy" id="1246637"/>
    <lineage>
        <taxon>Bacteria</taxon>
        <taxon>Pseudomonadati</taxon>
        <taxon>Thermodesulfobacteriota</taxon>
        <taxon>Desulfobacteria</taxon>
        <taxon>Desulfobacterales</taxon>
        <taxon>Desulfobacteraceae</taxon>
        <taxon>Desulfamplus</taxon>
    </lineage>
</organism>
<dbReference type="InterPro" id="IPR002656">
    <property type="entry name" value="Acyl_transf_3_dom"/>
</dbReference>
<keyword evidence="1" id="KW-0812">Transmembrane</keyword>
<feature type="transmembrane region" description="Helical" evidence="1">
    <location>
        <begin position="384"/>
        <end position="405"/>
    </location>
</feature>
<keyword evidence="1" id="KW-0472">Membrane</keyword>
<evidence type="ECO:0000256" key="1">
    <source>
        <dbReference type="SAM" id="Phobius"/>
    </source>
</evidence>
<dbReference type="OrthoDB" id="455470at2"/>
<feature type="transmembrane region" description="Helical" evidence="1">
    <location>
        <begin position="226"/>
        <end position="243"/>
    </location>
</feature>
<dbReference type="AlphaFoldDB" id="A0A1W1HBT6"/>
<dbReference type="STRING" id="1246637.MTBBW1_2030044"/>
<dbReference type="Pfam" id="PF01757">
    <property type="entry name" value="Acyl_transf_3"/>
    <property type="match status" value="1"/>
</dbReference>
<sequence length="415" mass="47787">MAAPLKTNYLKTTDPALSSKPVIEGIVFLRAIMSIFVVIWHVILWNIQSGTLPPSDIFIKERCSDPSYTFLDFISFQVLLTAVPVFILMSNYLFANNFINENSKDLNQDSDSFFHLKKRIRRHFLLFTFWFSVFTVYMGHFMGFSHVMKMPATVYNAIILIVSAGGSPYYFFLSLSITQIITYCARNLSIKWLIIMFAISTLIIAVLPFLAISYKLPSLTAYWNPLNFLPYSFVSLLITKFLPRPDKKRHFPITDIPITNNPFKHKTSGKTVKEYKILFEHITNSILLLTVICCLFSMMEWRYFTSDIIFIHQGYGIPAYARVSLIFSSTAIMLTAIFLPVKFDTLTGSIIRFMAKHSLGLYCIHFYLIMPANCLVAQHIKSFFFLLCATSFLTATAGYITLRILRIFIRNDLLR</sequence>
<feature type="transmembrane region" description="Helical" evidence="1">
    <location>
        <begin position="154"/>
        <end position="172"/>
    </location>
</feature>
<accession>A0A1W1HBT6</accession>
<evidence type="ECO:0000259" key="2">
    <source>
        <dbReference type="Pfam" id="PF01757"/>
    </source>
</evidence>
<feature type="transmembrane region" description="Helical" evidence="1">
    <location>
        <begin position="27"/>
        <end position="47"/>
    </location>
</feature>
<feature type="transmembrane region" description="Helical" evidence="1">
    <location>
        <begin position="192"/>
        <end position="214"/>
    </location>
</feature>
<dbReference type="RefSeq" id="WP_080807140.1">
    <property type="nucleotide sequence ID" value="NZ_LT828556.1"/>
</dbReference>
<feature type="transmembrane region" description="Helical" evidence="1">
    <location>
        <begin position="359"/>
        <end position="378"/>
    </location>
</feature>
<feature type="transmembrane region" description="Helical" evidence="1">
    <location>
        <begin position="319"/>
        <end position="339"/>
    </location>
</feature>
<gene>
    <name evidence="3" type="ORF">MTBBW1_2030044</name>
</gene>
<evidence type="ECO:0000313" key="4">
    <source>
        <dbReference type="Proteomes" id="UP000191931"/>
    </source>
</evidence>
<keyword evidence="4" id="KW-1185">Reference proteome</keyword>